<reference evidence="11 12" key="1">
    <citation type="journal article" date="2013" name="PLoS Genet.">
        <title>The genome and development-dependent transcriptomes of Pyronema confluens: a window into fungal evolution.</title>
        <authorList>
            <person name="Traeger S."/>
            <person name="Altegoer F."/>
            <person name="Freitag M."/>
            <person name="Gabaldon T."/>
            <person name="Kempken F."/>
            <person name="Kumar A."/>
            <person name="Marcet-Houben M."/>
            <person name="Poggeler S."/>
            <person name="Stajich J.E."/>
            <person name="Nowrousian M."/>
        </authorList>
    </citation>
    <scope>NUCLEOTIDE SEQUENCE [LARGE SCALE GENOMIC DNA]</scope>
    <source>
        <strain evidence="12">CBS 100304</strain>
        <tissue evidence="11">Vegetative mycelium</tissue>
    </source>
</reference>
<dbReference type="OMA" id="EQSWEIG"/>
<keyword evidence="12" id="KW-1185">Reference proteome</keyword>
<dbReference type="Pfam" id="PF00083">
    <property type="entry name" value="Sugar_tr"/>
    <property type="match status" value="1"/>
</dbReference>
<organism evidence="11 12">
    <name type="scientific">Pyronema omphalodes (strain CBS 100304)</name>
    <name type="common">Pyronema confluens</name>
    <dbReference type="NCBI Taxonomy" id="1076935"/>
    <lineage>
        <taxon>Eukaryota</taxon>
        <taxon>Fungi</taxon>
        <taxon>Dikarya</taxon>
        <taxon>Ascomycota</taxon>
        <taxon>Pezizomycotina</taxon>
        <taxon>Pezizomycetes</taxon>
        <taxon>Pezizales</taxon>
        <taxon>Pyronemataceae</taxon>
        <taxon>Pyronema</taxon>
    </lineage>
</organism>
<evidence type="ECO:0000256" key="2">
    <source>
        <dbReference type="ARBA" id="ARBA00010992"/>
    </source>
</evidence>
<dbReference type="PROSITE" id="PS00217">
    <property type="entry name" value="SUGAR_TRANSPORT_2"/>
    <property type="match status" value="1"/>
</dbReference>
<dbReference type="Proteomes" id="UP000018144">
    <property type="component" value="Unassembled WGS sequence"/>
</dbReference>
<dbReference type="PROSITE" id="PS00216">
    <property type="entry name" value="SUGAR_TRANSPORT_1"/>
    <property type="match status" value="2"/>
</dbReference>
<evidence type="ECO:0000256" key="7">
    <source>
        <dbReference type="RuleBase" id="RU003346"/>
    </source>
</evidence>
<keyword evidence="6 9" id="KW-0472">Membrane</keyword>
<feature type="domain" description="Major facilitator superfamily (MFS) profile" evidence="10">
    <location>
        <begin position="10"/>
        <end position="462"/>
    </location>
</feature>
<dbReference type="InterPro" id="IPR005828">
    <property type="entry name" value="MFS_sugar_transport-like"/>
</dbReference>
<feature type="transmembrane region" description="Helical" evidence="9">
    <location>
        <begin position="297"/>
        <end position="317"/>
    </location>
</feature>
<dbReference type="InterPro" id="IPR003663">
    <property type="entry name" value="Sugar/inositol_transpt"/>
</dbReference>
<dbReference type="PANTHER" id="PTHR48022">
    <property type="entry name" value="PLASTIDIC GLUCOSE TRANSPORTER 4"/>
    <property type="match status" value="1"/>
</dbReference>
<keyword evidence="4 9" id="KW-0812">Transmembrane</keyword>
<dbReference type="AlphaFoldDB" id="U4LFC2"/>
<comment type="subcellular location">
    <subcellularLocation>
        <location evidence="1">Membrane</location>
        <topology evidence="1">Multi-pass membrane protein</topology>
    </subcellularLocation>
</comment>
<keyword evidence="5 9" id="KW-1133">Transmembrane helix</keyword>
<comment type="similarity">
    <text evidence="2 7">Belongs to the major facilitator superfamily. Sugar transporter (TC 2.A.1.1) family.</text>
</comment>
<dbReference type="GO" id="GO:0005351">
    <property type="term" value="F:carbohydrate:proton symporter activity"/>
    <property type="evidence" value="ECO:0007669"/>
    <property type="project" value="TreeGrafter"/>
</dbReference>
<evidence type="ECO:0000313" key="11">
    <source>
        <dbReference type="EMBL" id="CCX30247.1"/>
    </source>
</evidence>
<feature type="compositionally biased region" description="Basic and acidic residues" evidence="8">
    <location>
        <begin position="510"/>
        <end position="521"/>
    </location>
</feature>
<feature type="transmembrane region" description="Helical" evidence="9">
    <location>
        <begin position="440"/>
        <end position="458"/>
    </location>
</feature>
<evidence type="ECO:0000256" key="9">
    <source>
        <dbReference type="SAM" id="Phobius"/>
    </source>
</evidence>
<dbReference type="InterPro" id="IPR050360">
    <property type="entry name" value="MFS_Sugar_Transporters"/>
</dbReference>
<feature type="transmembrane region" description="Helical" evidence="9">
    <location>
        <begin position="139"/>
        <end position="159"/>
    </location>
</feature>
<accession>U4LFC2</accession>
<dbReference type="PRINTS" id="PR00171">
    <property type="entry name" value="SUGRTRNSPORT"/>
</dbReference>
<dbReference type="GO" id="GO:0016020">
    <property type="term" value="C:membrane"/>
    <property type="evidence" value="ECO:0007669"/>
    <property type="project" value="UniProtKB-SubCell"/>
</dbReference>
<evidence type="ECO:0000256" key="4">
    <source>
        <dbReference type="ARBA" id="ARBA00022692"/>
    </source>
</evidence>
<feature type="transmembrane region" description="Helical" evidence="9">
    <location>
        <begin position="409"/>
        <end position="428"/>
    </location>
</feature>
<dbReference type="OrthoDB" id="4142200at2759"/>
<sequence>MYVISNFYFITGIAVIGGALFGFDIAAMSAVIGTDQYREYFFGGSISSTVQGGITSAMPGGAFLGSIASGFLSDAMGRKFSIQIGACIWLIGCTLSCASQNIAMLILGRLVNGLAVGICSAQVPVYVSEVARSDIRGRLVGCQQWAITWGIMIMFYISFGCSYIKSTASFRIPWGVQMLPATSLLIGCMFIPRSPRWLARKGRWQEAEDVLALLHGGGDKEHPYVRQEMSEIRIMVELEKQNADATIWEIFKGPILYRTHIAISTQVWSQLTGVNVMMYYVTYIFKMAGLTGSTVLVSSSIQYVINVVMTIPALYFLDKAGRRRTFLAGSLLMATWLFANAGLMATHGNPAPPGGIDGIPAASWIVHGPASKALIASSYLFVASFACTWGPASWVYPPELFSQRHRSKAVSFAVSCNWLFNFALGYFVPPAFQNIQWKVYIIFGVFCLAMSIHVFLAFPETAGKTLEEVESMFAEHVPAWKTRVGKTKDSELPPESNGTVPPSRSGSKSPELDRVIDEKEV</sequence>
<evidence type="ECO:0000256" key="8">
    <source>
        <dbReference type="SAM" id="MobiDB-lite"/>
    </source>
</evidence>
<dbReference type="NCBIfam" id="TIGR00879">
    <property type="entry name" value="SP"/>
    <property type="match status" value="1"/>
</dbReference>
<dbReference type="CDD" id="cd17356">
    <property type="entry name" value="MFS_HXT"/>
    <property type="match status" value="1"/>
</dbReference>
<dbReference type="InterPro" id="IPR005829">
    <property type="entry name" value="Sugar_transporter_CS"/>
</dbReference>
<dbReference type="eggNOG" id="KOG0254">
    <property type="taxonomic scope" value="Eukaryota"/>
</dbReference>
<evidence type="ECO:0000256" key="1">
    <source>
        <dbReference type="ARBA" id="ARBA00004141"/>
    </source>
</evidence>
<proteinExistence type="inferred from homology"/>
<name>U4LFC2_PYROM</name>
<dbReference type="PROSITE" id="PS50850">
    <property type="entry name" value="MFS"/>
    <property type="match status" value="1"/>
</dbReference>
<dbReference type="EMBL" id="HF935431">
    <property type="protein sequence ID" value="CCX30247.1"/>
    <property type="molecule type" value="Genomic_DNA"/>
</dbReference>
<evidence type="ECO:0000256" key="6">
    <source>
        <dbReference type="ARBA" id="ARBA00023136"/>
    </source>
</evidence>
<evidence type="ECO:0000256" key="5">
    <source>
        <dbReference type="ARBA" id="ARBA00022989"/>
    </source>
</evidence>
<protein>
    <submittedName>
        <fullName evidence="11">Similar to High-affinity glucose transporter acc. no. P49374</fullName>
    </submittedName>
</protein>
<feature type="transmembrane region" description="Helical" evidence="9">
    <location>
        <begin position="52"/>
        <end position="72"/>
    </location>
</feature>
<evidence type="ECO:0000313" key="12">
    <source>
        <dbReference type="Proteomes" id="UP000018144"/>
    </source>
</evidence>
<dbReference type="Gene3D" id="1.20.1250.20">
    <property type="entry name" value="MFS general substrate transporter like domains"/>
    <property type="match status" value="1"/>
</dbReference>
<feature type="transmembrane region" description="Helical" evidence="9">
    <location>
        <begin position="326"/>
        <end position="345"/>
    </location>
</feature>
<feature type="transmembrane region" description="Helical" evidence="9">
    <location>
        <begin position="7"/>
        <end position="32"/>
    </location>
</feature>
<feature type="transmembrane region" description="Helical" evidence="9">
    <location>
        <begin position="373"/>
        <end position="397"/>
    </location>
</feature>
<dbReference type="PANTHER" id="PTHR48022:SF7">
    <property type="entry name" value="MAJOR FACILITATOR SUPERFAMILY (MFS) PROFILE DOMAIN-CONTAINING PROTEIN-RELATED"/>
    <property type="match status" value="1"/>
</dbReference>
<dbReference type="InterPro" id="IPR020846">
    <property type="entry name" value="MFS_dom"/>
</dbReference>
<keyword evidence="3 7" id="KW-0813">Transport</keyword>
<evidence type="ECO:0000259" key="10">
    <source>
        <dbReference type="PROSITE" id="PS50850"/>
    </source>
</evidence>
<feature type="transmembrane region" description="Helical" evidence="9">
    <location>
        <begin position="84"/>
        <end position="104"/>
    </location>
</feature>
<dbReference type="SUPFAM" id="SSF103473">
    <property type="entry name" value="MFS general substrate transporter"/>
    <property type="match status" value="1"/>
</dbReference>
<keyword evidence="11" id="KW-0762">Sugar transport</keyword>
<dbReference type="InterPro" id="IPR036259">
    <property type="entry name" value="MFS_trans_sf"/>
</dbReference>
<feature type="compositionally biased region" description="Polar residues" evidence="8">
    <location>
        <begin position="496"/>
        <end position="508"/>
    </location>
</feature>
<feature type="region of interest" description="Disordered" evidence="8">
    <location>
        <begin position="484"/>
        <end position="521"/>
    </location>
</feature>
<dbReference type="FunFam" id="1.20.1250.20:FF:000026">
    <property type="entry name" value="MFS quinate transporter QutD"/>
    <property type="match status" value="1"/>
</dbReference>
<gene>
    <name evidence="11" type="ORF">PCON_08373</name>
</gene>
<evidence type="ECO:0000256" key="3">
    <source>
        <dbReference type="ARBA" id="ARBA00022448"/>
    </source>
</evidence>
<feature type="transmembrane region" description="Helical" evidence="9">
    <location>
        <begin position="267"/>
        <end position="285"/>
    </location>
</feature>